<protein>
    <submittedName>
        <fullName evidence="2">Uncharacterized protein</fullName>
    </submittedName>
</protein>
<accession>A0A1S1BXS6</accession>
<dbReference type="eggNOG" id="ENOG50319CJ">
    <property type="taxonomic scope" value="Bacteria"/>
</dbReference>
<gene>
    <name evidence="2" type="ORF">GNQ48_23520</name>
    <name evidence="3" type="ORF">IPC1295_30300</name>
</gene>
<reference evidence="3 4" key="2">
    <citation type="submission" date="2019-01" db="EMBL/GenBank/DDBJ databases">
        <title>The Pseudomonas aeruginosa pan-genome provides new insights on its population structure, horizontal gene transfer and pathogenicity.</title>
        <authorList>
            <person name="Freschi L."/>
            <person name="Vincent A.T."/>
            <person name="Jeukens J."/>
            <person name="Emond-Rheault J.-G."/>
            <person name="Kukavica-Ibrulj I."/>
            <person name="Dupont M.-J."/>
            <person name="Charette S.J."/>
            <person name="Boyle B."/>
            <person name="Levesque R.C."/>
        </authorList>
    </citation>
    <scope>NUCLEOTIDE SEQUENCE [LARGE SCALE GENOMIC DNA]</scope>
    <source>
        <strain evidence="3 4">PA-W36</strain>
    </source>
</reference>
<reference evidence="3 4" key="1">
    <citation type="submission" date="2017-08" db="EMBL/GenBank/DDBJ databases">
        <authorList>
            <person name="Feschi L."/>
            <person name="Jeukens J."/>
            <person name="Emond-Rheault J.-G."/>
            <person name="Kukavica-Ibrulj I."/>
            <person name="Boyle B."/>
            <person name="Levesque R.C."/>
        </authorList>
    </citation>
    <scope>NUCLEOTIDE SEQUENCE [LARGE SCALE GENOMIC DNA]</scope>
    <source>
        <strain evidence="3 4">PA-W36</strain>
    </source>
</reference>
<dbReference type="Proteomes" id="UP000284767">
    <property type="component" value="Unassembled WGS sequence"/>
</dbReference>
<evidence type="ECO:0000313" key="3">
    <source>
        <dbReference type="EMBL" id="RPM04715.1"/>
    </source>
</evidence>
<evidence type="ECO:0000313" key="5">
    <source>
        <dbReference type="Proteomes" id="UP000433532"/>
    </source>
</evidence>
<proteinExistence type="predicted"/>
<keyword evidence="1" id="KW-0812">Transmembrane</keyword>
<accession>A0A080VH78</accession>
<organism evidence="2 5">
    <name type="scientific">Pseudomonas aeruginosa</name>
    <dbReference type="NCBI Taxonomy" id="287"/>
    <lineage>
        <taxon>Bacteria</taxon>
        <taxon>Pseudomonadati</taxon>
        <taxon>Pseudomonadota</taxon>
        <taxon>Gammaproteobacteria</taxon>
        <taxon>Pseudomonadales</taxon>
        <taxon>Pseudomonadaceae</taxon>
        <taxon>Pseudomonas</taxon>
    </lineage>
</organism>
<keyword evidence="1" id="KW-0472">Membrane</keyword>
<dbReference type="EMBL" id="WOAD01000024">
    <property type="protein sequence ID" value="MUI37977.1"/>
    <property type="molecule type" value="Genomic_DNA"/>
</dbReference>
<keyword evidence="1" id="KW-1133">Transmembrane helix</keyword>
<feature type="transmembrane region" description="Helical" evidence="1">
    <location>
        <begin position="53"/>
        <end position="75"/>
    </location>
</feature>
<evidence type="ECO:0000313" key="2">
    <source>
        <dbReference type="EMBL" id="MUI37977.1"/>
    </source>
</evidence>
<evidence type="ECO:0000313" key="4">
    <source>
        <dbReference type="Proteomes" id="UP000284767"/>
    </source>
</evidence>
<sequence>MEGSVSVQVCKTWVQNADGTVGCTHLEWIQTYLLPPEAEGYLTLLMGGFDPSAFRLGFAGTIGLFAVGLGAGLIISAMRKARN</sequence>
<comment type="caution">
    <text evidence="2">The sequence shown here is derived from an EMBL/GenBank/DDBJ whole genome shotgun (WGS) entry which is preliminary data.</text>
</comment>
<dbReference type="Proteomes" id="UP000433532">
    <property type="component" value="Unassembled WGS sequence"/>
</dbReference>
<name>A0A080VH78_PSEAI</name>
<dbReference type="EMBL" id="NSNE01000027">
    <property type="protein sequence ID" value="RPM04715.1"/>
    <property type="molecule type" value="Genomic_DNA"/>
</dbReference>
<dbReference type="RefSeq" id="WP_003124954.1">
    <property type="nucleotide sequence ID" value="NZ_AP040361.1"/>
</dbReference>
<reference evidence="2 5" key="3">
    <citation type="submission" date="2019-11" db="EMBL/GenBank/DDBJ databases">
        <title>Genomes of ocular Pseudomonas aeruginosa isolates.</title>
        <authorList>
            <person name="Khan M."/>
            <person name="Rice S.A."/>
            <person name="Willcox M.D.P."/>
            <person name="Stapleton F."/>
        </authorList>
    </citation>
    <scope>NUCLEOTIDE SEQUENCE [LARGE SCALE GENOMIC DNA]</scope>
    <source>
        <strain evidence="2 5">PA221</strain>
    </source>
</reference>
<evidence type="ECO:0000256" key="1">
    <source>
        <dbReference type="SAM" id="Phobius"/>
    </source>
</evidence>
<dbReference type="AlphaFoldDB" id="A0A080VH78"/>
<dbReference type="GeneID" id="77223345"/>